<comment type="caution">
    <text evidence="1">The sequence shown here is derived from an EMBL/GenBank/DDBJ whole genome shotgun (WGS) entry which is preliminary data.</text>
</comment>
<organism evidence="1 2">
    <name type="scientific">Chionoecetes opilio</name>
    <name type="common">Atlantic snow crab</name>
    <name type="synonym">Cancer opilio</name>
    <dbReference type="NCBI Taxonomy" id="41210"/>
    <lineage>
        <taxon>Eukaryota</taxon>
        <taxon>Metazoa</taxon>
        <taxon>Ecdysozoa</taxon>
        <taxon>Arthropoda</taxon>
        <taxon>Crustacea</taxon>
        <taxon>Multicrustacea</taxon>
        <taxon>Malacostraca</taxon>
        <taxon>Eumalacostraca</taxon>
        <taxon>Eucarida</taxon>
        <taxon>Decapoda</taxon>
        <taxon>Pleocyemata</taxon>
        <taxon>Brachyura</taxon>
        <taxon>Eubrachyura</taxon>
        <taxon>Majoidea</taxon>
        <taxon>Majidae</taxon>
        <taxon>Chionoecetes</taxon>
    </lineage>
</organism>
<keyword evidence="2" id="KW-1185">Reference proteome</keyword>
<name>A0A8J4YBT4_CHIOP</name>
<reference evidence="1" key="1">
    <citation type="submission" date="2020-07" db="EMBL/GenBank/DDBJ databases">
        <title>The High-quality genome of the commercially important snow crab, Chionoecetes opilio.</title>
        <authorList>
            <person name="Jeong J.-H."/>
            <person name="Ryu S."/>
        </authorList>
    </citation>
    <scope>NUCLEOTIDE SEQUENCE</scope>
    <source>
        <strain evidence="1">MADBK_172401_WGS</strain>
        <tissue evidence="1">Digestive gland</tissue>
    </source>
</reference>
<protein>
    <submittedName>
        <fullName evidence="1">Uncharacterized protein</fullName>
    </submittedName>
</protein>
<accession>A0A8J4YBT4</accession>
<dbReference type="Proteomes" id="UP000770661">
    <property type="component" value="Unassembled WGS sequence"/>
</dbReference>
<sequence>MPVENGWMKLELVCRLRGLLRTHRRNPSDSCSEFSVYSSSTAQTKRTSARIKSSALISTLPRISCRLPPCGAVVHSRFRMVSQGTPSGTGDLRRLAALFGEIPRQWPDLCFCGGNLIVQSGPFQSRAGSRLETWMSLGFEPGTCCPGVRGVRWRGDDNTPGSAHG</sequence>
<evidence type="ECO:0000313" key="1">
    <source>
        <dbReference type="EMBL" id="KAG0724362.1"/>
    </source>
</evidence>
<gene>
    <name evidence="1" type="ORF">GWK47_040744</name>
</gene>
<evidence type="ECO:0000313" key="2">
    <source>
        <dbReference type="Proteomes" id="UP000770661"/>
    </source>
</evidence>
<proteinExistence type="predicted"/>
<dbReference type="AlphaFoldDB" id="A0A8J4YBT4"/>
<dbReference type="EMBL" id="JACEEZ010007021">
    <property type="protein sequence ID" value="KAG0724362.1"/>
    <property type="molecule type" value="Genomic_DNA"/>
</dbReference>